<proteinExistence type="predicted"/>
<dbReference type="EMBL" id="LCTZ01000002">
    <property type="protein sequence ID" value="KQC29932.1"/>
    <property type="molecule type" value="Genomic_DNA"/>
</dbReference>
<protein>
    <submittedName>
        <fullName evidence="2">Uncharacterized protein</fullName>
    </submittedName>
</protein>
<keyword evidence="3" id="KW-1185">Reference proteome</keyword>
<dbReference type="AlphaFoldDB" id="A0A0Q1DLT6"/>
<dbReference type="Proteomes" id="UP000050827">
    <property type="component" value="Unassembled WGS sequence"/>
</dbReference>
<keyword evidence="1" id="KW-0732">Signal</keyword>
<dbReference type="OrthoDB" id="1179464at2"/>
<sequence>MNEFKTLYIYTAFALLLFQQTSLLAQGNQQLDYIVLYSADTLYGNVKYIDEEGVHRKFYKKIRLTTIDGKRKKYKRKDVSAFRKDNVNYKSFWLNQSSQKITLANPNYNIDNKDGQQHFLRIVSQGKLSHYELEWFEQGNATLWSMALLKKEEDPFFIRADQGLLGLKKKVLLNYFFNCPKLKEGINLKQLNNVWQVVDFYNSDCIH</sequence>
<feature type="signal peptide" evidence="1">
    <location>
        <begin position="1"/>
        <end position="25"/>
    </location>
</feature>
<name>A0A0Q1DLT6_9FLAO</name>
<comment type="caution">
    <text evidence="2">The sequence shown here is derived from an EMBL/GenBank/DDBJ whole genome shotgun (WGS) entry which is preliminary data.</text>
</comment>
<organism evidence="2 3">
    <name type="scientific">Flagellimonas eckloniae</name>
    <dbReference type="NCBI Taxonomy" id="346185"/>
    <lineage>
        <taxon>Bacteria</taxon>
        <taxon>Pseudomonadati</taxon>
        <taxon>Bacteroidota</taxon>
        <taxon>Flavobacteriia</taxon>
        <taxon>Flavobacteriales</taxon>
        <taxon>Flavobacteriaceae</taxon>
        <taxon>Flagellimonas</taxon>
    </lineage>
</organism>
<evidence type="ECO:0000256" key="1">
    <source>
        <dbReference type="SAM" id="SignalP"/>
    </source>
</evidence>
<accession>A0A0Q1DLT6</accession>
<feature type="chain" id="PRO_5006189652" evidence="1">
    <location>
        <begin position="26"/>
        <end position="207"/>
    </location>
</feature>
<evidence type="ECO:0000313" key="2">
    <source>
        <dbReference type="EMBL" id="KQC29932.1"/>
    </source>
</evidence>
<reference evidence="2 3" key="1">
    <citation type="submission" date="2015-04" db="EMBL/GenBank/DDBJ databases">
        <title>Complete genome of flavobacterium.</title>
        <authorList>
            <person name="Kwon Y.M."/>
            <person name="Kim S.-J."/>
        </authorList>
    </citation>
    <scope>NUCLEOTIDE SEQUENCE [LARGE SCALE GENOMIC DNA]</scope>
    <source>
        <strain evidence="2 3">DK169</strain>
    </source>
</reference>
<dbReference type="RefSeq" id="WP_055394224.1">
    <property type="nucleotide sequence ID" value="NZ_LCTZ01000002.1"/>
</dbReference>
<evidence type="ECO:0000313" key="3">
    <source>
        <dbReference type="Proteomes" id="UP000050827"/>
    </source>
</evidence>
<gene>
    <name evidence="2" type="ORF">AAY42_08570</name>
</gene>
<dbReference type="STRING" id="346185.AAY42_08570"/>